<name>A0ABY7RIL6_9NEIS</name>
<protein>
    <submittedName>
        <fullName evidence="2">Thioredoxin family protein</fullName>
    </submittedName>
</protein>
<evidence type="ECO:0000259" key="1">
    <source>
        <dbReference type="Pfam" id="PF00085"/>
    </source>
</evidence>
<gene>
    <name evidence="2" type="ORF">PJU73_08985</name>
</gene>
<dbReference type="Proteomes" id="UP001221268">
    <property type="component" value="Chromosome"/>
</dbReference>
<dbReference type="EMBL" id="CP116766">
    <property type="protein sequence ID" value="WCL71445.1"/>
    <property type="molecule type" value="Genomic_DNA"/>
</dbReference>
<feature type="domain" description="Thioredoxin" evidence="1">
    <location>
        <begin position="10"/>
        <end position="99"/>
    </location>
</feature>
<dbReference type="InterPro" id="IPR036249">
    <property type="entry name" value="Thioredoxin-like_sf"/>
</dbReference>
<proteinExistence type="predicted"/>
<evidence type="ECO:0000313" key="3">
    <source>
        <dbReference type="Proteomes" id="UP001221268"/>
    </source>
</evidence>
<evidence type="ECO:0000313" key="2">
    <source>
        <dbReference type="EMBL" id="WCL71445.1"/>
    </source>
</evidence>
<dbReference type="Gene3D" id="3.40.30.10">
    <property type="entry name" value="Glutaredoxin"/>
    <property type="match status" value="1"/>
</dbReference>
<dbReference type="InterPro" id="IPR013766">
    <property type="entry name" value="Thioredoxin_domain"/>
</dbReference>
<dbReference type="SUPFAM" id="SSF52833">
    <property type="entry name" value="Thioredoxin-like"/>
    <property type="match status" value="1"/>
</dbReference>
<keyword evidence="3" id="KW-1185">Reference proteome</keyword>
<organism evidence="2 3">
    <name type="scientific">Neisseria lisongii</name>
    <dbReference type="NCBI Taxonomy" id="2912188"/>
    <lineage>
        <taxon>Bacteria</taxon>
        <taxon>Pseudomonadati</taxon>
        <taxon>Pseudomonadota</taxon>
        <taxon>Betaproteobacteria</taxon>
        <taxon>Neisseriales</taxon>
        <taxon>Neisseriaceae</taxon>
        <taxon>Neisseria</taxon>
    </lineage>
</organism>
<dbReference type="RefSeq" id="WP_237090429.1">
    <property type="nucleotide sequence ID" value="NZ_CP116766.1"/>
</dbReference>
<reference evidence="2 3" key="1">
    <citation type="submission" date="2023-01" db="EMBL/GenBank/DDBJ databases">
        <authorList>
            <person name="Yang C."/>
        </authorList>
    </citation>
    <scope>NUCLEOTIDE SEQUENCE [LARGE SCALE GENOMIC DNA]</scope>
    <source>
        <strain evidence="2 3">ZJ106</strain>
    </source>
</reference>
<accession>A0ABY7RIL6</accession>
<sequence length="113" mass="12663">MLQQSLSDIEQAIASKRLSLLYVQAPNCGVCGVFRHQVGELLEQMPAVNGVFTDISLVPSIASRFHVLTAPAVLVFFDNKEVYRTARYIKTAELKAMLDDYLQLMQDENNLSN</sequence>
<dbReference type="CDD" id="cd02947">
    <property type="entry name" value="TRX_family"/>
    <property type="match status" value="1"/>
</dbReference>
<dbReference type="Pfam" id="PF00085">
    <property type="entry name" value="Thioredoxin"/>
    <property type="match status" value="1"/>
</dbReference>